<dbReference type="AlphaFoldDB" id="A0A5C4N865"/>
<evidence type="ECO:0000313" key="3">
    <source>
        <dbReference type="Proteomes" id="UP000305709"/>
    </source>
</evidence>
<dbReference type="Proteomes" id="UP000305709">
    <property type="component" value="Unassembled WGS sequence"/>
</dbReference>
<sequence length="73" mass="7305">MSGTNEDGDSAGNPGGMFADKGDAQNGKSRDWQQGAGMGGTKAQDHADRRGRAGKGLTDAGGPLEGTPDGNSR</sequence>
<dbReference type="OrthoDB" id="7868436at2"/>
<protein>
    <submittedName>
        <fullName evidence="2">Uncharacterized protein</fullName>
    </submittedName>
</protein>
<dbReference type="EMBL" id="VDFV01000046">
    <property type="protein sequence ID" value="TNC63917.1"/>
    <property type="molecule type" value="Genomic_DNA"/>
</dbReference>
<comment type="caution">
    <text evidence="2">The sequence shown here is derived from an EMBL/GenBank/DDBJ whole genome shotgun (WGS) entry which is preliminary data.</text>
</comment>
<proteinExistence type="predicted"/>
<feature type="region of interest" description="Disordered" evidence="1">
    <location>
        <begin position="1"/>
        <end position="73"/>
    </location>
</feature>
<organism evidence="2 3">
    <name type="scientific">Rubellimicrobium roseum</name>
    <dbReference type="NCBI Taxonomy" id="687525"/>
    <lineage>
        <taxon>Bacteria</taxon>
        <taxon>Pseudomonadati</taxon>
        <taxon>Pseudomonadota</taxon>
        <taxon>Alphaproteobacteria</taxon>
        <taxon>Rhodobacterales</taxon>
        <taxon>Roseobacteraceae</taxon>
        <taxon>Rubellimicrobium</taxon>
    </lineage>
</organism>
<evidence type="ECO:0000256" key="1">
    <source>
        <dbReference type="SAM" id="MobiDB-lite"/>
    </source>
</evidence>
<accession>A0A5C4N865</accession>
<gene>
    <name evidence="2" type="ORF">FHG71_19045</name>
</gene>
<feature type="compositionally biased region" description="Basic and acidic residues" evidence="1">
    <location>
        <begin position="20"/>
        <end position="31"/>
    </location>
</feature>
<dbReference type="RefSeq" id="WP_139083282.1">
    <property type="nucleotide sequence ID" value="NZ_VDFV01000046.1"/>
</dbReference>
<reference evidence="2 3" key="1">
    <citation type="submission" date="2019-06" db="EMBL/GenBank/DDBJ databases">
        <authorList>
            <person name="Jiang L."/>
        </authorList>
    </citation>
    <scope>NUCLEOTIDE SEQUENCE [LARGE SCALE GENOMIC DNA]</scope>
    <source>
        <strain evidence="2 3">YIM 48858</strain>
    </source>
</reference>
<keyword evidence="3" id="KW-1185">Reference proteome</keyword>
<evidence type="ECO:0000313" key="2">
    <source>
        <dbReference type="EMBL" id="TNC63917.1"/>
    </source>
</evidence>
<name>A0A5C4N865_9RHOB</name>